<dbReference type="PROSITE" id="PS51335">
    <property type="entry name" value="ELMO"/>
    <property type="match status" value="1"/>
</dbReference>
<dbReference type="HOGENOM" id="CLU_1422758_0_0_1"/>
<dbReference type="Pfam" id="PF04727">
    <property type="entry name" value="ELMO_CED12"/>
    <property type="match status" value="1"/>
</dbReference>
<dbReference type="PANTHER" id="PTHR12771">
    <property type="entry name" value="ENGULFMENT AND CELL MOTILITY"/>
    <property type="match status" value="1"/>
</dbReference>
<dbReference type="PANTHER" id="PTHR12771:SF51">
    <property type="entry name" value="LD01482P"/>
    <property type="match status" value="1"/>
</dbReference>
<dbReference type="InParanoid" id="K1QQR9"/>
<name>K1QQR9_MAGGI</name>
<evidence type="ECO:0000313" key="1">
    <source>
        <dbReference type="EMBL" id="EKC33489.1"/>
    </source>
</evidence>
<proteinExistence type="predicted"/>
<gene>
    <name evidence="1" type="ORF">CGI_10012187</name>
</gene>
<organism evidence="1">
    <name type="scientific">Magallana gigas</name>
    <name type="common">Pacific oyster</name>
    <name type="synonym">Crassostrea gigas</name>
    <dbReference type="NCBI Taxonomy" id="29159"/>
    <lineage>
        <taxon>Eukaryota</taxon>
        <taxon>Metazoa</taxon>
        <taxon>Spiralia</taxon>
        <taxon>Lophotrochozoa</taxon>
        <taxon>Mollusca</taxon>
        <taxon>Bivalvia</taxon>
        <taxon>Autobranchia</taxon>
        <taxon>Pteriomorphia</taxon>
        <taxon>Ostreida</taxon>
        <taxon>Ostreoidea</taxon>
        <taxon>Ostreidae</taxon>
        <taxon>Magallana</taxon>
    </lineage>
</organism>
<accession>K1QQR9</accession>
<reference evidence="1" key="1">
    <citation type="journal article" date="2012" name="Nature">
        <title>The oyster genome reveals stress adaptation and complexity of shell formation.</title>
        <authorList>
            <person name="Zhang G."/>
            <person name="Fang X."/>
            <person name="Guo X."/>
            <person name="Li L."/>
            <person name="Luo R."/>
            <person name="Xu F."/>
            <person name="Yang P."/>
            <person name="Zhang L."/>
            <person name="Wang X."/>
            <person name="Qi H."/>
            <person name="Xiong Z."/>
            <person name="Que H."/>
            <person name="Xie Y."/>
            <person name="Holland P.W."/>
            <person name="Paps J."/>
            <person name="Zhu Y."/>
            <person name="Wu F."/>
            <person name="Chen Y."/>
            <person name="Wang J."/>
            <person name="Peng C."/>
            <person name="Meng J."/>
            <person name="Yang L."/>
            <person name="Liu J."/>
            <person name="Wen B."/>
            <person name="Zhang N."/>
            <person name="Huang Z."/>
            <person name="Zhu Q."/>
            <person name="Feng Y."/>
            <person name="Mount A."/>
            <person name="Hedgecock D."/>
            <person name="Xu Z."/>
            <person name="Liu Y."/>
            <person name="Domazet-Loso T."/>
            <person name="Du Y."/>
            <person name="Sun X."/>
            <person name="Zhang S."/>
            <person name="Liu B."/>
            <person name="Cheng P."/>
            <person name="Jiang X."/>
            <person name="Li J."/>
            <person name="Fan D."/>
            <person name="Wang W."/>
            <person name="Fu W."/>
            <person name="Wang T."/>
            <person name="Wang B."/>
            <person name="Zhang J."/>
            <person name="Peng Z."/>
            <person name="Li Y."/>
            <person name="Li N."/>
            <person name="Wang J."/>
            <person name="Chen M."/>
            <person name="He Y."/>
            <person name="Tan F."/>
            <person name="Song X."/>
            <person name="Zheng Q."/>
            <person name="Huang R."/>
            <person name="Yang H."/>
            <person name="Du X."/>
            <person name="Chen L."/>
            <person name="Yang M."/>
            <person name="Gaffney P.M."/>
            <person name="Wang S."/>
            <person name="Luo L."/>
            <person name="She Z."/>
            <person name="Ming Y."/>
            <person name="Huang W."/>
            <person name="Zhang S."/>
            <person name="Huang B."/>
            <person name="Zhang Y."/>
            <person name="Qu T."/>
            <person name="Ni P."/>
            <person name="Miao G."/>
            <person name="Wang J."/>
            <person name="Wang Q."/>
            <person name="Steinberg C.E."/>
            <person name="Wang H."/>
            <person name="Li N."/>
            <person name="Qian L."/>
            <person name="Zhang G."/>
            <person name="Li Y."/>
            <person name="Yang H."/>
            <person name="Liu X."/>
            <person name="Wang J."/>
            <person name="Yin Y."/>
            <person name="Wang J."/>
        </authorList>
    </citation>
    <scope>NUCLEOTIDE SEQUENCE [LARGE SCALE GENOMIC DNA]</scope>
    <source>
        <strain evidence="1">05x7-T-G4-1.051#20</strain>
    </source>
</reference>
<dbReference type="InterPro" id="IPR006816">
    <property type="entry name" value="ELMO_dom"/>
</dbReference>
<dbReference type="InterPro" id="IPR050868">
    <property type="entry name" value="ELMO_domain-containing"/>
</dbReference>
<protein>
    <submittedName>
        <fullName evidence="1">ELMO domain-containing protein 1</fullName>
    </submittedName>
</protein>
<sequence length="191" mass="22983">MLSDWLQNAWTTLFFYLIRPMWKWVLRRATGKCELLRITYEERKGAKRTLKIERSLKLSNVPYLHQLSKEEDVDILVAAEEVMRIKQIVPEVHMKYSLAIVGINLTNMIYQALVNGPLRTHFYNIAEKAPRIQDFHEVYCHVFWEFDKFWFDEEPVDIMQFGPMRDKFNRKLLHKLSKSQTILQSEFQKKE</sequence>
<dbReference type="FunCoup" id="K1QQR9">
    <property type="interactions" value="718"/>
</dbReference>
<dbReference type="AlphaFoldDB" id="K1QQR9"/>
<dbReference type="EMBL" id="JH816294">
    <property type="protein sequence ID" value="EKC33489.1"/>
    <property type="molecule type" value="Genomic_DNA"/>
</dbReference>
<dbReference type="GO" id="GO:0005096">
    <property type="term" value="F:GTPase activator activity"/>
    <property type="evidence" value="ECO:0007669"/>
    <property type="project" value="TreeGrafter"/>
</dbReference>